<evidence type="ECO:0000313" key="2">
    <source>
        <dbReference type="EMBL" id="KAF5773469.1"/>
    </source>
</evidence>
<proteinExistence type="predicted"/>
<reference evidence="2" key="2">
    <citation type="submission" date="2020-06" db="EMBL/GenBank/DDBJ databases">
        <title>Helianthus annuus Genome sequencing and assembly Release 2.</title>
        <authorList>
            <person name="Gouzy J."/>
            <person name="Langlade N."/>
            <person name="Munos S."/>
        </authorList>
    </citation>
    <scope>NUCLEOTIDE SEQUENCE</scope>
    <source>
        <tissue evidence="2">Leaves</tissue>
    </source>
</reference>
<evidence type="ECO:0000313" key="3">
    <source>
        <dbReference type="Proteomes" id="UP000215914"/>
    </source>
</evidence>
<evidence type="ECO:0000256" key="1">
    <source>
        <dbReference type="SAM" id="MobiDB-lite"/>
    </source>
</evidence>
<name>A0A9K3HCJ7_HELAN</name>
<dbReference type="EMBL" id="MNCJ02000328">
    <property type="protein sequence ID" value="KAF5773469.1"/>
    <property type="molecule type" value="Genomic_DNA"/>
</dbReference>
<organism evidence="2 3">
    <name type="scientific">Helianthus annuus</name>
    <name type="common">Common sunflower</name>
    <dbReference type="NCBI Taxonomy" id="4232"/>
    <lineage>
        <taxon>Eukaryota</taxon>
        <taxon>Viridiplantae</taxon>
        <taxon>Streptophyta</taxon>
        <taxon>Embryophyta</taxon>
        <taxon>Tracheophyta</taxon>
        <taxon>Spermatophyta</taxon>
        <taxon>Magnoliopsida</taxon>
        <taxon>eudicotyledons</taxon>
        <taxon>Gunneridae</taxon>
        <taxon>Pentapetalae</taxon>
        <taxon>asterids</taxon>
        <taxon>campanulids</taxon>
        <taxon>Asterales</taxon>
        <taxon>Asteraceae</taxon>
        <taxon>Asteroideae</taxon>
        <taxon>Heliantheae alliance</taxon>
        <taxon>Heliantheae</taxon>
        <taxon>Helianthus</taxon>
    </lineage>
</organism>
<feature type="region of interest" description="Disordered" evidence="1">
    <location>
        <begin position="29"/>
        <end position="81"/>
    </location>
</feature>
<dbReference type="Gramene" id="mRNA:HanXRQr2_Chr13g0588931">
    <property type="protein sequence ID" value="mRNA:HanXRQr2_Chr13g0588931"/>
    <property type="gene ID" value="HanXRQr2_Chr13g0588931"/>
</dbReference>
<protein>
    <submittedName>
        <fullName evidence="2">Uncharacterized protein</fullName>
    </submittedName>
</protein>
<dbReference type="AlphaFoldDB" id="A0A9K3HCJ7"/>
<comment type="caution">
    <text evidence="2">The sequence shown here is derived from an EMBL/GenBank/DDBJ whole genome shotgun (WGS) entry which is preliminary data.</text>
</comment>
<keyword evidence="3" id="KW-1185">Reference proteome</keyword>
<dbReference type="Proteomes" id="UP000215914">
    <property type="component" value="Unassembled WGS sequence"/>
</dbReference>
<accession>A0A9K3HCJ7</accession>
<reference evidence="2" key="1">
    <citation type="journal article" date="2017" name="Nature">
        <title>The sunflower genome provides insights into oil metabolism, flowering and Asterid evolution.</title>
        <authorList>
            <person name="Badouin H."/>
            <person name="Gouzy J."/>
            <person name="Grassa C.J."/>
            <person name="Murat F."/>
            <person name="Staton S.E."/>
            <person name="Cottret L."/>
            <person name="Lelandais-Briere C."/>
            <person name="Owens G.L."/>
            <person name="Carrere S."/>
            <person name="Mayjonade B."/>
            <person name="Legrand L."/>
            <person name="Gill N."/>
            <person name="Kane N.C."/>
            <person name="Bowers J.E."/>
            <person name="Hubner S."/>
            <person name="Bellec A."/>
            <person name="Berard A."/>
            <person name="Berges H."/>
            <person name="Blanchet N."/>
            <person name="Boniface M.C."/>
            <person name="Brunel D."/>
            <person name="Catrice O."/>
            <person name="Chaidir N."/>
            <person name="Claudel C."/>
            <person name="Donnadieu C."/>
            <person name="Faraut T."/>
            <person name="Fievet G."/>
            <person name="Helmstetter N."/>
            <person name="King M."/>
            <person name="Knapp S.J."/>
            <person name="Lai Z."/>
            <person name="Le Paslier M.C."/>
            <person name="Lippi Y."/>
            <person name="Lorenzon L."/>
            <person name="Mandel J.R."/>
            <person name="Marage G."/>
            <person name="Marchand G."/>
            <person name="Marquand E."/>
            <person name="Bret-Mestries E."/>
            <person name="Morien E."/>
            <person name="Nambeesan S."/>
            <person name="Nguyen T."/>
            <person name="Pegot-Espagnet P."/>
            <person name="Pouilly N."/>
            <person name="Raftis F."/>
            <person name="Sallet E."/>
            <person name="Schiex T."/>
            <person name="Thomas J."/>
            <person name="Vandecasteele C."/>
            <person name="Vares D."/>
            <person name="Vear F."/>
            <person name="Vautrin S."/>
            <person name="Crespi M."/>
            <person name="Mangin B."/>
            <person name="Burke J.M."/>
            <person name="Salse J."/>
            <person name="Munos S."/>
            <person name="Vincourt P."/>
            <person name="Rieseberg L.H."/>
            <person name="Langlade N.B."/>
        </authorList>
    </citation>
    <scope>NUCLEOTIDE SEQUENCE</scope>
    <source>
        <tissue evidence="2">Leaves</tissue>
    </source>
</reference>
<gene>
    <name evidence="2" type="ORF">HanXRQr2_Chr13g0588931</name>
</gene>
<sequence>MATVPKKADEERWYLQIVKNFALPRDEDLVAQPPTGAGELTNLGIGPEKKKRAPAANIAPKKTDTSKAHSKNVKGGKKGMRHSSISWCDYVVVSDSLEGLAPVVVKKSKAEPRDTANILASNP</sequence>
<feature type="compositionally biased region" description="Basic residues" evidence="1">
    <location>
        <begin position="68"/>
        <end position="81"/>
    </location>
</feature>